<feature type="region of interest" description="Disordered" evidence="1">
    <location>
        <begin position="135"/>
        <end position="193"/>
    </location>
</feature>
<name>A0A2R6NIW9_9APHY</name>
<gene>
    <name evidence="2" type="ORF">PHLCEN_2v12162</name>
</gene>
<feature type="compositionally biased region" description="Polar residues" evidence="1">
    <location>
        <begin position="94"/>
        <end position="118"/>
    </location>
</feature>
<dbReference type="AlphaFoldDB" id="A0A2R6NIW9"/>
<feature type="compositionally biased region" description="Low complexity" evidence="1">
    <location>
        <begin position="158"/>
        <end position="173"/>
    </location>
</feature>
<protein>
    <submittedName>
        <fullName evidence="2">Uncharacterized protein</fullName>
    </submittedName>
</protein>
<proteinExistence type="predicted"/>
<accession>A0A2R6NIW9</accession>
<feature type="region of interest" description="Disordered" evidence="1">
    <location>
        <begin position="335"/>
        <end position="384"/>
    </location>
</feature>
<evidence type="ECO:0000256" key="1">
    <source>
        <dbReference type="SAM" id="MobiDB-lite"/>
    </source>
</evidence>
<dbReference type="EMBL" id="MLYV02001230">
    <property type="protein sequence ID" value="PSR71952.1"/>
    <property type="molecule type" value="Genomic_DNA"/>
</dbReference>
<evidence type="ECO:0000313" key="3">
    <source>
        <dbReference type="Proteomes" id="UP000186601"/>
    </source>
</evidence>
<feature type="region of interest" description="Disordered" evidence="1">
    <location>
        <begin position="77"/>
        <end position="118"/>
    </location>
</feature>
<evidence type="ECO:0000313" key="2">
    <source>
        <dbReference type="EMBL" id="PSR71952.1"/>
    </source>
</evidence>
<keyword evidence="3" id="KW-1185">Reference proteome</keyword>
<comment type="caution">
    <text evidence="2">The sequence shown here is derived from an EMBL/GenBank/DDBJ whole genome shotgun (WGS) entry which is preliminary data.</text>
</comment>
<dbReference type="Proteomes" id="UP000186601">
    <property type="component" value="Unassembled WGS sequence"/>
</dbReference>
<organism evidence="2 3">
    <name type="scientific">Hermanssonia centrifuga</name>
    <dbReference type="NCBI Taxonomy" id="98765"/>
    <lineage>
        <taxon>Eukaryota</taxon>
        <taxon>Fungi</taxon>
        <taxon>Dikarya</taxon>
        <taxon>Basidiomycota</taxon>
        <taxon>Agaricomycotina</taxon>
        <taxon>Agaricomycetes</taxon>
        <taxon>Polyporales</taxon>
        <taxon>Meruliaceae</taxon>
        <taxon>Hermanssonia</taxon>
    </lineage>
</organism>
<reference evidence="2 3" key="1">
    <citation type="submission" date="2018-02" db="EMBL/GenBank/DDBJ databases">
        <title>Genome sequence of the basidiomycete white-rot fungus Phlebia centrifuga.</title>
        <authorList>
            <person name="Granchi Z."/>
            <person name="Peng M."/>
            <person name="de Vries R.P."/>
            <person name="Hilden K."/>
            <person name="Makela M.R."/>
            <person name="Grigoriev I."/>
            <person name="Riley R."/>
        </authorList>
    </citation>
    <scope>NUCLEOTIDE SEQUENCE [LARGE SCALE GENOMIC DNA]</scope>
    <source>
        <strain evidence="2 3">FBCC195</strain>
    </source>
</reference>
<feature type="compositionally biased region" description="Low complexity" evidence="1">
    <location>
        <begin position="135"/>
        <end position="149"/>
    </location>
</feature>
<sequence>MKTEVLAALLTATAQGNIDDGLDSWSCNTCNAETVDQSSVYPGSQSATILRLPSSKAARKTAPLEVIELVDSDDDDDALQALGHPPKPAPFTTAALSTGNSGTSITPGTGNDATGNATSRAASVASQFLDLSLASGTSTPVSTSRSRPNPHSRDLLATSRPTPTTSGTSPSSPISRNCTPPPLPPVNAVPVQPNGEPDFRALIADMRKQGKFNPSLSERYTSALLLDAKPTTTTTASSGVTHLRGEFEEEDPHDIEDMYASVPPPIQRHRSTGIPGPSTSAPTPTVPVKLEAHDDDDAAALLPILGSIPSTAAAKTQPNPDPPIGTFLTWFNDRQEEKERGERESDEWDDMLAGRERRRRERGSVASRRKAQETTMVRGRERRRRERDGLVWSIPKYSRSIAARWAMIL</sequence>